<evidence type="ECO:0000256" key="1">
    <source>
        <dbReference type="SAM" id="Phobius"/>
    </source>
</evidence>
<name>A0AAV6MFM3_9ROSI</name>
<comment type="caution">
    <text evidence="2">The sequence shown here is derived from an EMBL/GenBank/DDBJ whole genome shotgun (WGS) entry which is preliminary data.</text>
</comment>
<keyword evidence="1" id="KW-0472">Membrane</keyword>
<evidence type="ECO:0000313" key="3">
    <source>
        <dbReference type="Proteomes" id="UP000685013"/>
    </source>
</evidence>
<dbReference type="InterPro" id="IPR006461">
    <property type="entry name" value="PLAC_motif_containing"/>
</dbReference>
<sequence length="169" mass="18418">MDGHRSYVPPAYVPIGQSVSEAEIISKDEGHPIPNELNDELSQWSSGICACCDDMQSCFIGLCCPCFLFGKNAALLGSQTMFGSCATHFILWALMNAVCCLSTDGALWNVAGCFLACYACGYRKALRSKKHLMWTFSAIAVLSVKNIMLGSFLLLLIHSLPKKHLVETS</sequence>
<keyword evidence="3" id="KW-1185">Reference proteome</keyword>
<dbReference type="Pfam" id="PF04749">
    <property type="entry name" value="PLAC8"/>
    <property type="match status" value="1"/>
</dbReference>
<reference evidence="2 3" key="1">
    <citation type="journal article" date="2021" name="Hortic Res">
        <title>The domestication of Cucurbita argyrosperma as revealed by the genome of its wild relative.</title>
        <authorList>
            <person name="Barrera-Redondo J."/>
            <person name="Sanchez-de la Vega G."/>
            <person name="Aguirre-Liguori J.A."/>
            <person name="Castellanos-Morales G."/>
            <person name="Gutierrez-Guerrero Y.T."/>
            <person name="Aguirre-Dugua X."/>
            <person name="Aguirre-Planter E."/>
            <person name="Tenaillon M.I."/>
            <person name="Lira-Saade R."/>
            <person name="Eguiarte L.E."/>
        </authorList>
    </citation>
    <scope>NUCLEOTIDE SEQUENCE [LARGE SCALE GENOMIC DNA]</scope>
    <source>
        <strain evidence="2">JBR-2021</strain>
    </source>
</reference>
<dbReference type="EMBL" id="JAGKQH010000014">
    <property type="protein sequence ID" value="KAG6580849.1"/>
    <property type="molecule type" value="Genomic_DNA"/>
</dbReference>
<proteinExistence type="predicted"/>
<organism evidence="2 3">
    <name type="scientific">Cucurbita argyrosperma subsp. sororia</name>
    <dbReference type="NCBI Taxonomy" id="37648"/>
    <lineage>
        <taxon>Eukaryota</taxon>
        <taxon>Viridiplantae</taxon>
        <taxon>Streptophyta</taxon>
        <taxon>Embryophyta</taxon>
        <taxon>Tracheophyta</taxon>
        <taxon>Spermatophyta</taxon>
        <taxon>Magnoliopsida</taxon>
        <taxon>eudicotyledons</taxon>
        <taxon>Gunneridae</taxon>
        <taxon>Pentapetalae</taxon>
        <taxon>rosids</taxon>
        <taxon>fabids</taxon>
        <taxon>Cucurbitales</taxon>
        <taxon>Cucurbitaceae</taxon>
        <taxon>Cucurbiteae</taxon>
        <taxon>Cucurbita</taxon>
    </lineage>
</organism>
<accession>A0AAV6MFM3</accession>
<protein>
    <submittedName>
        <fullName evidence="2">Protein PLANT CADMIUM RESISTANCE 10</fullName>
    </submittedName>
</protein>
<keyword evidence="1" id="KW-0812">Transmembrane</keyword>
<dbReference type="NCBIfam" id="TIGR01571">
    <property type="entry name" value="A_thal_Cys_rich"/>
    <property type="match status" value="1"/>
</dbReference>
<dbReference type="Proteomes" id="UP000685013">
    <property type="component" value="Chromosome 14"/>
</dbReference>
<dbReference type="AlphaFoldDB" id="A0AAV6MFM3"/>
<feature type="transmembrane region" description="Helical" evidence="1">
    <location>
        <begin position="89"/>
        <end position="120"/>
    </location>
</feature>
<keyword evidence="1" id="KW-1133">Transmembrane helix</keyword>
<feature type="transmembrane region" description="Helical" evidence="1">
    <location>
        <begin position="132"/>
        <end position="157"/>
    </location>
</feature>
<feature type="non-terminal residue" evidence="2">
    <location>
        <position position="1"/>
    </location>
</feature>
<gene>
    <name evidence="2" type="primary">PCR10</name>
    <name evidence="2" type="ORF">SDJN03_20851</name>
</gene>
<dbReference type="PANTHER" id="PTHR15907">
    <property type="entry name" value="DUF614 FAMILY PROTEIN-RELATED"/>
    <property type="match status" value="1"/>
</dbReference>
<evidence type="ECO:0000313" key="2">
    <source>
        <dbReference type="EMBL" id="KAG6580849.1"/>
    </source>
</evidence>